<feature type="transmembrane region" description="Helical" evidence="7">
    <location>
        <begin position="411"/>
        <end position="429"/>
    </location>
</feature>
<keyword evidence="5 7" id="KW-1133">Transmembrane helix</keyword>
<accession>C8X058</accession>
<evidence type="ECO:0000256" key="5">
    <source>
        <dbReference type="ARBA" id="ARBA00022989"/>
    </source>
</evidence>
<dbReference type="GO" id="GO:0005886">
    <property type="term" value="C:plasma membrane"/>
    <property type="evidence" value="ECO:0007669"/>
    <property type="project" value="UniProtKB-SubCell"/>
</dbReference>
<evidence type="ECO:0000313" key="8">
    <source>
        <dbReference type="EMBL" id="ACV67683.1"/>
    </source>
</evidence>
<evidence type="ECO:0000256" key="3">
    <source>
        <dbReference type="ARBA" id="ARBA00022475"/>
    </source>
</evidence>
<dbReference type="Pfam" id="PF13440">
    <property type="entry name" value="Polysacc_synt_3"/>
    <property type="match status" value="1"/>
</dbReference>
<feature type="transmembrane region" description="Helical" evidence="7">
    <location>
        <begin position="144"/>
        <end position="163"/>
    </location>
</feature>
<evidence type="ECO:0000256" key="4">
    <source>
        <dbReference type="ARBA" id="ARBA00022692"/>
    </source>
</evidence>
<dbReference type="AlphaFoldDB" id="C8X058"/>
<feature type="transmembrane region" description="Helical" evidence="7">
    <location>
        <begin position="379"/>
        <end position="399"/>
    </location>
</feature>
<feature type="transmembrane region" description="Helical" evidence="7">
    <location>
        <begin position="323"/>
        <end position="346"/>
    </location>
</feature>
<feature type="transmembrane region" description="Helical" evidence="7">
    <location>
        <begin position="284"/>
        <end position="303"/>
    </location>
</feature>
<proteinExistence type="inferred from homology"/>
<dbReference type="Proteomes" id="UP000001052">
    <property type="component" value="Chromosome"/>
</dbReference>
<evidence type="ECO:0000256" key="7">
    <source>
        <dbReference type="SAM" id="Phobius"/>
    </source>
</evidence>
<gene>
    <name evidence="8" type="ordered locus">Dret_0382</name>
</gene>
<organism evidence="8 9">
    <name type="scientific">Desulfohalobium retbaense (strain ATCC 49708 / DSM 5692 / JCM 16813 / HR100)</name>
    <dbReference type="NCBI Taxonomy" id="485915"/>
    <lineage>
        <taxon>Bacteria</taxon>
        <taxon>Pseudomonadati</taxon>
        <taxon>Thermodesulfobacteriota</taxon>
        <taxon>Desulfovibrionia</taxon>
        <taxon>Desulfovibrionales</taxon>
        <taxon>Desulfohalobiaceae</taxon>
        <taxon>Desulfohalobium</taxon>
    </lineage>
</organism>
<evidence type="ECO:0000256" key="2">
    <source>
        <dbReference type="ARBA" id="ARBA00007430"/>
    </source>
</evidence>
<protein>
    <submittedName>
        <fullName evidence="8">Polysaccharide biosynthesis protein</fullName>
    </submittedName>
</protein>
<reference evidence="8 9" key="2">
    <citation type="journal article" date="2010" name="Stand. Genomic Sci.">
        <title>Complete genome sequence of Desulfohalobium retbaense type strain (HR(100)).</title>
        <authorList>
            <person name="Spring S."/>
            <person name="Nolan M."/>
            <person name="Lapidus A."/>
            <person name="Glavina Del Rio T."/>
            <person name="Copeland A."/>
            <person name="Tice H."/>
            <person name="Cheng J.F."/>
            <person name="Lucas S."/>
            <person name="Land M."/>
            <person name="Chen F."/>
            <person name="Bruce D."/>
            <person name="Goodwin L."/>
            <person name="Pitluck S."/>
            <person name="Ivanova N."/>
            <person name="Mavromatis K."/>
            <person name="Mikhailova N."/>
            <person name="Pati A."/>
            <person name="Chen A."/>
            <person name="Palaniappan K."/>
            <person name="Hauser L."/>
            <person name="Chang Y.J."/>
            <person name="Jeffries C.D."/>
            <person name="Munk C."/>
            <person name="Kiss H."/>
            <person name="Chain P."/>
            <person name="Han C."/>
            <person name="Brettin T."/>
            <person name="Detter J.C."/>
            <person name="Schuler E."/>
            <person name="Goker M."/>
            <person name="Rohde M."/>
            <person name="Bristow J."/>
            <person name="Eisen J.A."/>
            <person name="Markowitz V."/>
            <person name="Hugenholtz P."/>
            <person name="Kyrpides N.C."/>
            <person name="Klenk H.P."/>
        </authorList>
    </citation>
    <scope>NUCLEOTIDE SEQUENCE [LARGE SCALE GENOMIC DNA]</scope>
    <source>
        <strain evidence="8 9">DSM 5692</strain>
    </source>
</reference>
<feature type="transmembrane region" description="Helical" evidence="7">
    <location>
        <begin position="175"/>
        <end position="195"/>
    </location>
</feature>
<feature type="transmembrane region" description="Helical" evidence="7">
    <location>
        <begin position="435"/>
        <end position="453"/>
    </location>
</feature>
<dbReference type="PANTHER" id="PTHR30250">
    <property type="entry name" value="PST FAMILY PREDICTED COLANIC ACID TRANSPORTER"/>
    <property type="match status" value="1"/>
</dbReference>
<comment type="subcellular location">
    <subcellularLocation>
        <location evidence="1">Cell membrane</location>
        <topology evidence="1">Multi-pass membrane protein</topology>
    </subcellularLocation>
</comment>
<feature type="transmembrane region" description="Helical" evidence="7">
    <location>
        <begin position="111"/>
        <end position="132"/>
    </location>
</feature>
<feature type="transmembrane region" description="Helical" evidence="7">
    <location>
        <begin position="43"/>
        <end position="63"/>
    </location>
</feature>
<feature type="transmembrane region" description="Helical" evidence="7">
    <location>
        <begin position="12"/>
        <end position="31"/>
    </location>
</feature>
<sequence length="467" mass="52181">MSLAKSAIQGGLWMAGIRYIAFIINFVGNIWLARLLVPEDFGIFALAMSISEILFMIGGFGLAKACIQLQDQPKVFDTGLVFAWALTALLSVIGLISAWVATNVYAHDVAIFLVVLCLIKSLQFPGSVYLAYLEKDFAFRKSAFISGFGRSIAICLAIALAIWGLGKWSLLLREVMAIGFVFLGSLIFSPFRFGFSFDKNTAKKIWRFSFGMFFMRMSEVLFNRAPNLVLGSLAGPATLGLFERSLYVSNLPNTMLSQFYGKVGFAVFSKVKNQPEKIAKGLEWNLFFASRIMFLAGLLVFLFPELVLTTLLGQQWAEAAPFFQGFTPFIVTLPIFAILKHGLLAIGATRPVTVSRIVGVFIVGVGTLMAWFSDSQWVVVPWFMSWASLIGIILLAIACYKHKMMINLFRVIKFPFFIAMLFIFAVMITPCVKPSLKFICITILAWAIIFIFLDKNKLSIFYNICKR</sequence>
<evidence type="ECO:0000256" key="6">
    <source>
        <dbReference type="ARBA" id="ARBA00023136"/>
    </source>
</evidence>
<dbReference type="EMBL" id="CP001734">
    <property type="protein sequence ID" value="ACV67683.1"/>
    <property type="molecule type" value="Genomic_DNA"/>
</dbReference>
<feature type="transmembrane region" description="Helical" evidence="7">
    <location>
        <begin position="353"/>
        <end position="373"/>
    </location>
</feature>
<reference evidence="9" key="1">
    <citation type="submission" date="2009-09" db="EMBL/GenBank/DDBJ databases">
        <title>The complete chromosome of Desulfohalobium retbaense DSM 5692.</title>
        <authorList>
            <consortium name="US DOE Joint Genome Institute (JGI-PGF)"/>
            <person name="Lucas S."/>
            <person name="Copeland A."/>
            <person name="Lapidus A."/>
            <person name="Glavina del Rio T."/>
            <person name="Dalin E."/>
            <person name="Tice H."/>
            <person name="Bruce D."/>
            <person name="Goodwin L."/>
            <person name="Pitluck S."/>
            <person name="Kyrpides N."/>
            <person name="Mavromatis K."/>
            <person name="Ivanova N."/>
            <person name="Mikhailova N."/>
            <person name="Munk A.C."/>
            <person name="Brettin T."/>
            <person name="Detter J.C."/>
            <person name="Han C."/>
            <person name="Tapia R."/>
            <person name="Larimer F."/>
            <person name="Land M."/>
            <person name="Hauser L."/>
            <person name="Markowitz V."/>
            <person name="Cheng J.-F."/>
            <person name="Hugenholtz P."/>
            <person name="Woyke T."/>
            <person name="Wu D."/>
            <person name="Spring S."/>
            <person name="Klenk H.-P."/>
            <person name="Eisen J.A."/>
        </authorList>
    </citation>
    <scope>NUCLEOTIDE SEQUENCE [LARGE SCALE GENOMIC DNA]</scope>
    <source>
        <strain evidence="9">DSM 5692</strain>
    </source>
</reference>
<evidence type="ECO:0000313" key="9">
    <source>
        <dbReference type="Proteomes" id="UP000001052"/>
    </source>
</evidence>
<feature type="transmembrane region" description="Helical" evidence="7">
    <location>
        <begin position="75"/>
        <end position="99"/>
    </location>
</feature>
<dbReference type="InterPro" id="IPR050833">
    <property type="entry name" value="Poly_Biosynth_Transport"/>
</dbReference>
<dbReference type="STRING" id="485915.Dret_0382"/>
<name>C8X058_DESRD</name>
<dbReference type="HOGENOM" id="CLU_026911_5_1_7"/>
<evidence type="ECO:0000256" key="1">
    <source>
        <dbReference type="ARBA" id="ARBA00004651"/>
    </source>
</evidence>
<keyword evidence="4 7" id="KW-0812">Transmembrane</keyword>
<comment type="similarity">
    <text evidence="2">Belongs to the polysaccharide synthase family.</text>
</comment>
<dbReference type="OrthoDB" id="8538786at2"/>
<keyword evidence="3" id="KW-1003">Cell membrane</keyword>
<keyword evidence="6 7" id="KW-0472">Membrane</keyword>
<dbReference type="KEGG" id="drt:Dret_0382"/>
<dbReference type="PANTHER" id="PTHR30250:SF10">
    <property type="entry name" value="LIPOPOLYSACCHARIDE BIOSYNTHESIS PROTEIN WZXC"/>
    <property type="match status" value="1"/>
</dbReference>
<dbReference type="eggNOG" id="COG2244">
    <property type="taxonomic scope" value="Bacteria"/>
</dbReference>
<keyword evidence="9" id="KW-1185">Reference proteome</keyword>
<dbReference type="RefSeq" id="WP_015750842.1">
    <property type="nucleotide sequence ID" value="NC_013223.1"/>
</dbReference>